<evidence type="ECO:0000313" key="6">
    <source>
        <dbReference type="EMBL" id="NJC05223.1"/>
    </source>
</evidence>
<dbReference type="InterPro" id="IPR003752">
    <property type="entry name" value="DiS_bond_form_DsbB/BdbC"/>
</dbReference>
<comment type="caution">
    <text evidence="6">The sequence shown here is derived from an EMBL/GenBank/DDBJ whole genome shotgun (WGS) entry which is preliminary data.</text>
</comment>
<evidence type="ECO:0000256" key="1">
    <source>
        <dbReference type="ARBA" id="ARBA00004141"/>
    </source>
</evidence>
<name>A0A7X5Y5P1_9SPHN</name>
<keyword evidence="2 5" id="KW-0812">Transmembrane</keyword>
<feature type="transmembrane region" description="Helical" evidence="5">
    <location>
        <begin position="76"/>
        <end position="97"/>
    </location>
</feature>
<protein>
    <submittedName>
        <fullName evidence="6">Disulfide bond formation protein DsbB</fullName>
    </submittedName>
</protein>
<evidence type="ECO:0000256" key="3">
    <source>
        <dbReference type="ARBA" id="ARBA00022989"/>
    </source>
</evidence>
<dbReference type="RefSeq" id="WP_168067940.1">
    <property type="nucleotide sequence ID" value="NZ_JAATJC010000001.1"/>
</dbReference>
<gene>
    <name evidence="6" type="ORF">GGQ97_001016</name>
</gene>
<evidence type="ECO:0000313" key="7">
    <source>
        <dbReference type="Proteomes" id="UP000558192"/>
    </source>
</evidence>
<dbReference type="GO" id="GO:0015035">
    <property type="term" value="F:protein-disulfide reductase activity"/>
    <property type="evidence" value="ECO:0007669"/>
    <property type="project" value="InterPro"/>
</dbReference>
<evidence type="ECO:0000256" key="2">
    <source>
        <dbReference type="ARBA" id="ARBA00022692"/>
    </source>
</evidence>
<reference evidence="6 7" key="1">
    <citation type="submission" date="2020-03" db="EMBL/GenBank/DDBJ databases">
        <title>Genomic Encyclopedia of Type Strains, Phase IV (KMG-IV): sequencing the most valuable type-strain genomes for metagenomic binning, comparative biology and taxonomic classification.</title>
        <authorList>
            <person name="Goeker M."/>
        </authorList>
    </citation>
    <scope>NUCLEOTIDE SEQUENCE [LARGE SCALE GENOMIC DNA]</scope>
    <source>
        <strain evidence="6 7">DSM 16846</strain>
    </source>
</reference>
<dbReference type="SUPFAM" id="SSF158442">
    <property type="entry name" value="DsbB-like"/>
    <property type="match status" value="1"/>
</dbReference>
<keyword evidence="3 5" id="KW-1133">Transmembrane helix</keyword>
<feature type="transmembrane region" description="Helical" evidence="5">
    <location>
        <begin position="21"/>
        <end position="41"/>
    </location>
</feature>
<evidence type="ECO:0000256" key="5">
    <source>
        <dbReference type="SAM" id="Phobius"/>
    </source>
</evidence>
<proteinExistence type="predicted"/>
<dbReference type="EMBL" id="JAATJC010000001">
    <property type="protein sequence ID" value="NJC05223.1"/>
    <property type="molecule type" value="Genomic_DNA"/>
</dbReference>
<accession>A0A7X5Y5P1</accession>
<dbReference type="Proteomes" id="UP000558192">
    <property type="component" value="Unassembled WGS sequence"/>
</dbReference>
<comment type="subcellular location">
    <subcellularLocation>
        <location evidence="1">Membrane</location>
        <topology evidence="1">Multi-pass membrane protein</topology>
    </subcellularLocation>
</comment>
<dbReference type="GO" id="GO:0006457">
    <property type="term" value="P:protein folding"/>
    <property type="evidence" value="ECO:0007669"/>
    <property type="project" value="InterPro"/>
</dbReference>
<sequence length="166" mass="17657">MDARTGDLAAVRGRSLRLAQWLALAVPGSLLLGALGSQHLGGLNPCEMCLWQRWPHLAAVVLAGLSLVAPRLARPLTWLAALAIASSGVIGLFHAGVEQGWWEGLTTCSTVATGATPEELLKSIMATPLIRCDQIAWSFLLLSLAAWNALISLLSTGAILWLTQKR</sequence>
<organism evidence="6 7">
    <name type="scientific">Sphingomonas kaistensis</name>
    <dbReference type="NCBI Taxonomy" id="298708"/>
    <lineage>
        <taxon>Bacteria</taxon>
        <taxon>Pseudomonadati</taxon>
        <taxon>Pseudomonadota</taxon>
        <taxon>Alphaproteobacteria</taxon>
        <taxon>Sphingomonadales</taxon>
        <taxon>Sphingomonadaceae</taxon>
        <taxon>Sphingomonas</taxon>
    </lineage>
</organism>
<feature type="transmembrane region" description="Helical" evidence="5">
    <location>
        <begin position="53"/>
        <end position="69"/>
    </location>
</feature>
<dbReference type="GO" id="GO:0016020">
    <property type="term" value="C:membrane"/>
    <property type="evidence" value="ECO:0007669"/>
    <property type="project" value="UniProtKB-SubCell"/>
</dbReference>
<keyword evidence="4 5" id="KW-0472">Membrane</keyword>
<dbReference type="Gene3D" id="1.20.1550.10">
    <property type="entry name" value="DsbB-like"/>
    <property type="match status" value="1"/>
</dbReference>
<feature type="transmembrane region" description="Helical" evidence="5">
    <location>
        <begin position="135"/>
        <end position="162"/>
    </location>
</feature>
<dbReference type="AlphaFoldDB" id="A0A7X5Y5P1"/>
<dbReference type="InterPro" id="IPR023380">
    <property type="entry name" value="DsbB-like_sf"/>
</dbReference>
<keyword evidence="7" id="KW-1185">Reference proteome</keyword>
<evidence type="ECO:0000256" key="4">
    <source>
        <dbReference type="ARBA" id="ARBA00023136"/>
    </source>
</evidence>
<dbReference type="Pfam" id="PF02600">
    <property type="entry name" value="DsbB"/>
    <property type="match status" value="1"/>
</dbReference>